<dbReference type="AlphaFoldDB" id="A0A8J3YE37"/>
<dbReference type="PANTHER" id="PTHR38011">
    <property type="entry name" value="DIHYDROFOLATE REDUCTASE FAMILY PROTEIN (AFU_ORTHOLOGUE AFUA_8G06820)"/>
    <property type="match status" value="1"/>
</dbReference>
<protein>
    <submittedName>
        <fullName evidence="2">DNA-binding protein</fullName>
    </submittedName>
</protein>
<dbReference type="InterPro" id="IPR002734">
    <property type="entry name" value="RibDG_C"/>
</dbReference>
<dbReference type="GO" id="GO:0009231">
    <property type="term" value="P:riboflavin biosynthetic process"/>
    <property type="evidence" value="ECO:0007669"/>
    <property type="project" value="InterPro"/>
</dbReference>
<dbReference type="Pfam" id="PF01872">
    <property type="entry name" value="RibD_C"/>
    <property type="match status" value="1"/>
</dbReference>
<keyword evidence="3" id="KW-1185">Reference proteome</keyword>
<organism evidence="2 3">
    <name type="scientific">Spirilliplanes yamanashiensis</name>
    <dbReference type="NCBI Taxonomy" id="42233"/>
    <lineage>
        <taxon>Bacteria</taxon>
        <taxon>Bacillati</taxon>
        <taxon>Actinomycetota</taxon>
        <taxon>Actinomycetes</taxon>
        <taxon>Micromonosporales</taxon>
        <taxon>Micromonosporaceae</taxon>
        <taxon>Spirilliplanes</taxon>
    </lineage>
</organism>
<dbReference type="RefSeq" id="WP_203941301.1">
    <property type="nucleotide sequence ID" value="NZ_BAAAGJ010000014.1"/>
</dbReference>
<dbReference type="InterPro" id="IPR050765">
    <property type="entry name" value="Riboflavin_Biosynth_HTPR"/>
</dbReference>
<keyword evidence="2" id="KW-0238">DNA-binding</keyword>
<dbReference type="Proteomes" id="UP000652013">
    <property type="component" value="Unassembled WGS sequence"/>
</dbReference>
<proteinExistence type="predicted"/>
<evidence type="ECO:0000259" key="1">
    <source>
        <dbReference type="Pfam" id="PF01872"/>
    </source>
</evidence>
<dbReference type="GO" id="GO:0003677">
    <property type="term" value="F:DNA binding"/>
    <property type="evidence" value="ECO:0007669"/>
    <property type="project" value="UniProtKB-KW"/>
</dbReference>
<evidence type="ECO:0000313" key="2">
    <source>
        <dbReference type="EMBL" id="GIJ06112.1"/>
    </source>
</evidence>
<dbReference type="EMBL" id="BOOY01000038">
    <property type="protein sequence ID" value="GIJ06112.1"/>
    <property type="molecule type" value="Genomic_DNA"/>
</dbReference>
<reference evidence="2" key="1">
    <citation type="submission" date="2021-01" db="EMBL/GenBank/DDBJ databases">
        <title>Whole genome shotgun sequence of Spirilliplanes yamanashiensis NBRC 15828.</title>
        <authorList>
            <person name="Komaki H."/>
            <person name="Tamura T."/>
        </authorList>
    </citation>
    <scope>NUCLEOTIDE SEQUENCE</scope>
    <source>
        <strain evidence="2">NBRC 15828</strain>
    </source>
</reference>
<dbReference type="SUPFAM" id="SSF53597">
    <property type="entry name" value="Dihydrofolate reductase-like"/>
    <property type="match status" value="1"/>
</dbReference>
<dbReference type="Gene3D" id="3.40.430.10">
    <property type="entry name" value="Dihydrofolate Reductase, subunit A"/>
    <property type="match status" value="1"/>
</dbReference>
<gene>
    <name evidence="2" type="ORF">Sya03_54640</name>
</gene>
<feature type="domain" description="Bacterial bifunctional deaminase-reductase C-terminal" evidence="1">
    <location>
        <begin position="3"/>
        <end position="172"/>
    </location>
</feature>
<sequence length="197" mass="20650">MTTVIGDITVSLDGFVTAEGAGPRHGLGVGGEALHVWAMEPDAVDQDVLDTTTAATGAVLMGRNTYDVVDGPDGWQDDLGYGGRRDQSAAPPVFVVTHEPPATTRLKDRFTFVATPEEGVERARAAAGDRDVLVMGGGQLVRECLRRGLLDRLTLHVAPVLLGAGTPLFDGDRGPGLVQGAVRPSGNAVHVTYDVVR</sequence>
<comment type="caution">
    <text evidence="2">The sequence shown here is derived from an EMBL/GenBank/DDBJ whole genome shotgun (WGS) entry which is preliminary data.</text>
</comment>
<dbReference type="PANTHER" id="PTHR38011:SF12">
    <property type="entry name" value="BIFUNCTIONAL DEAMINASE-REDUCTASE DOMAIN PROTEIN"/>
    <property type="match status" value="1"/>
</dbReference>
<accession>A0A8J3YE37</accession>
<evidence type="ECO:0000313" key="3">
    <source>
        <dbReference type="Proteomes" id="UP000652013"/>
    </source>
</evidence>
<dbReference type="InterPro" id="IPR024072">
    <property type="entry name" value="DHFR-like_dom_sf"/>
</dbReference>
<name>A0A8J3YE37_9ACTN</name>
<dbReference type="GO" id="GO:0008703">
    <property type="term" value="F:5-amino-6-(5-phosphoribosylamino)uracil reductase activity"/>
    <property type="evidence" value="ECO:0007669"/>
    <property type="project" value="InterPro"/>
</dbReference>